<accession>A0A3R7M8U3</accession>
<feature type="region of interest" description="Disordered" evidence="1">
    <location>
        <begin position="84"/>
        <end position="111"/>
    </location>
</feature>
<protein>
    <submittedName>
        <fullName evidence="2">Uncharacterized protein</fullName>
    </submittedName>
</protein>
<name>A0A3R7M8U3_PENVA</name>
<keyword evidence="3" id="KW-1185">Reference proteome</keyword>
<reference evidence="2 3" key="1">
    <citation type="submission" date="2018-04" db="EMBL/GenBank/DDBJ databases">
        <authorList>
            <person name="Zhang X."/>
            <person name="Yuan J."/>
            <person name="Li F."/>
            <person name="Xiang J."/>
        </authorList>
    </citation>
    <scope>NUCLEOTIDE SEQUENCE [LARGE SCALE GENOMIC DNA]</scope>
    <source>
        <tissue evidence="2">Muscle</tissue>
    </source>
</reference>
<feature type="region of interest" description="Disordered" evidence="1">
    <location>
        <begin position="38"/>
        <end position="68"/>
    </location>
</feature>
<reference evidence="2 3" key="2">
    <citation type="submission" date="2019-01" db="EMBL/GenBank/DDBJ databases">
        <title>The decoding of complex shrimp genome reveals the adaptation for benthos swimmer, frequently molting mechanism and breeding impact on genome.</title>
        <authorList>
            <person name="Sun Y."/>
            <person name="Gao Y."/>
            <person name="Yu Y."/>
        </authorList>
    </citation>
    <scope>NUCLEOTIDE SEQUENCE [LARGE SCALE GENOMIC DNA]</scope>
    <source>
        <tissue evidence="2">Muscle</tissue>
    </source>
</reference>
<dbReference type="AlphaFoldDB" id="A0A3R7M8U3"/>
<evidence type="ECO:0000313" key="2">
    <source>
        <dbReference type="EMBL" id="ROT76091.1"/>
    </source>
</evidence>
<proteinExistence type="predicted"/>
<gene>
    <name evidence="2" type="ORF">C7M84_005338</name>
</gene>
<dbReference type="Proteomes" id="UP000283509">
    <property type="component" value="Unassembled WGS sequence"/>
</dbReference>
<comment type="caution">
    <text evidence="2">The sequence shown here is derived from an EMBL/GenBank/DDBJ whole genome shotgun (WGS) entry which is preliminary data.</text>
</comment>
<evidence type="ECO:0000256" key="1">
    <source>
        <dbReference type="SAM" id="MobiDB-lite"/>
    </source>
</evidence>
<dbReference type="EMBL" id="QCYY01001695">
    <property type="protein sequence ID" value="ROT76091.1"/>
    <property type="molecule type" value="Genomic_DNA"/>
</dbReference>
<evidence type="ECO:0000313" key="3">
    <source>
        <dbReference type="Proteomes" id="UP000283509"/>
    </source>
</evidence>
<sequence>MSKGSRVESGGREWVYRCRVGRPSATDNTYDTLQHYQPPNKPLTEDHYANNHILADPASPAPRPPQFPQHIVVNQEATYAVVSKLRPKHRSGPSRTDKPDGVTSLQENSLI</sequence>
<organism evidence="2 3">
    <name type="scientific">Penaeus vannamei</name>
    <name type="common">Whiteleg shrimp</name>
    <name type="synonym">Litopenaeus vannamei</name>
    <dbReference type="NCBI Taxonomy" id="6689"/>
    <lineage>
        <taxon>Eukaryota</taxon>
        <taxon>Metazoa</taxon>
        <taxon>Ecdysozoa</taxon>
        <taxon>Arthropoda</taxon>
        <taxon>Crustacea</taxon>
        <taxon>Multicrustacea</taxon>
        <taxon>Malacostraca</taxon>
        <taxon>Eumalacostraca</taxon>
        <taxon>Eucarida</taxon>
        <taxon>Decapoda</taxon>
        <taxon>Dendrobranchiata</taxon>
        <taxon>Penaeoidea</taxon>
        <taxon>Penaeidae</taxon>
        <taxon>Penaeus</taxon>
    </lineage>
</organism>